<dbReference type="Pfam" id="PF05685">
    <property type="entry name" value="Uma2"/>
    <property type="match status" value="1"/>
</dbReference>
<dbReference type="Gene3D" id="3.90.1570.10">
    <property type="entry name" value="tt1808, chain A"/>
    <property type="match status" value="1"/>
</dbReference>
<dbReference type="InterPro" id="IPR011335">
    <property type="entry name" value="Restrct_endonuc-II-like"/>
</dbReference>
<evidence type="ECO:0000259" key="1">
    <source>
        <dbReference type="Pfam" id="PF05685"/>
    </source>
</evidence>
<comment type="caution">
    <text evidence="2">The sequence shown here is derived from an EMBL/GenBank/DDBJ whole genome shotgun (WGS) entry which is preliminary data.</text>
</comment>
<keyword evidence="3" id="KW-1185">Reference proteome</keyword>
<dbReference type="InterPro" id="IPR008538">
    <property type="entry name" value="Uma2"/>
</dbReference>
<proteinExistence type="predicted"/>
<keyword evidence="2" id="KW-0255">Endonuclease</keyword>
<dbReference type="CDD" id="cd06260">
    <property type="entry name" value="DUF820-like"/>
    <property type="match status" value="1"/>
</dbReference>
<dbReference type="PANTHER" id="PTHR35400">
    <property type="entry name" value="SLR1083 PROTEIN"/>
    <property type="match status" value="1"/>
</dbReference>
<accession>A0ABU5RPX8</accession>
<dbReference type="EMBL" id="JAYGHX010000001">
    <property type="protein sequence ID" value="MEA5389820.1"/>
    <property type="molecule type" value="Genomic_DNA"/>
</dbReference>
<evidence type="ECO:0000313" key="2">
    <source>
        <dbReference type="EMBL" id="MEA5389820.1"/>
    </source>
</evidence>
<gene>
    <name evidence="2" type="ORF">VB738_00970</name>
</gene>
<dbReference type="PANTHER" id="PTHR35400:SF1">
    <property type="entry name" value="SLR1083 PROTEIN"/>
    <property type="match status" value="1"/>
</dbReference>
<dbReference type="SUPFAM" id="SSF52980">
    <property type="entry name" value="Restriction endonuclease-like"/>
    <property type="match status" value="1"/>
</dbReference>
<name>A0ABU5RPX8_9CYAN</name>
<reference evidence="2 3" key="1">
    <citation type="submission" date="2023-12" db="EMBL/GenBank/DDBJ databases">
        <title>Baltic Sea Cyanobacteria.</title>
        <authorList>
            <person name="Delbaje E."/>
            <person name="Fewer D.P."/>
            <person name="Shishido T.K."/>
        </authorList>
    </citation>
    <scope>NUCLEOTIDE SEQUENCE [LARGE SCALE GENOMIC DNA]</scope>
    <source>
        <strain evidence="2 3">UHCC 0139</strain>
    </source>
</reference>
<evidence type="ECO:0000313" key="3">
    <source>
        <dbReference type="Proteomes" id="UP001304461"/>
    </source>
</evidence>
<dbReference type="RefSeq" id="WP_323303953.1">
    <property type="nucleotide sequence ID" value="NZ_JAYGHX010000001.1"/>
</dbReference>
<keyword evidence="2" id="KW-0378">Hydrolase</keyword>
<dbReference type="InterPro" id="IPR012296">
    <property type="entry name" value="Nuclease_put_TT1808"/>
</dbReference>
<keyword evidence="2" id="KW-0540">Nuclease</keyword>
<feature type="domain" description="Putative restriction endonuclease" evidence="1">
    <location>
        <begin position="16"/>
        <end position="159"/>
    </location>
</feature>
<organism evidence="2 3">
    <name type="scientific">Cyanobium gracile UHCC 0139</name>
    <dbReference type="NCBI Taxonomy" id="3110308"/>
    <lineage>
        <taxon>Bacteria</taxon>
        <taxon>Bacillati</taxon>
        <taxon>Cyanobacteriota</taxon>
        <taxon>Cyanophyceae</taxon>
        <taxon>Synechococcales</taxon>
        <taxon>Prochlorococcaceae</taxon>
        <taxon>Cyanobium</taxon>
    </lineage>
</organism>
<dbReference type="GO" id="GO:0004519">
    <property type="term" value="F:endonuclease activity"/>
    <property type="evidence" value="ECO:0007669"/>
    <property type="project" value="UniProtKB-KW"/>
</dbReference>
<protein>
    <submittedName>
        <fullName evidence="2">Uma2 family endonuclease</fullName>
    </submittedName>
</protein>
<sequence length="183" mass="19989">MTSAPAAVRRHARFTVDQFHRLCDAVPEQRLELIDGEVLQVIAKGTRHTAVVHRLIAAIQACLAASPPVPLQLRVEAPLDLGPADEPEPDLALVARRNDDYWDAHPTAADTALVIEVADSSLAFDLEAKARLYGAAGIPHYWVIDVQTPRLHVVREQSTGLDAAVLAALRRAVETVLRELPRP</sequence>
<dbReference type="Proteomes" id="UP001304461">
    <property type="component" value="Unassembled WGS sequence"/>
</dbReference>